<dbReference type="AlphaFoldDB" id="A0A2H3DV51"/>
<dbReference type="EMBL" id="KZ293653">
    <property type="protein sequence ID" value="PBK94698.1"/>
    <property type="molecule type" value="Genomic_DNA"/>
</dbReference>
<dbReference type="InParanoid" id="A0A2H3DV51"/>
<feature type="region of interest" description="Disordered" evidence="1">
    <location>
        <begin position="136"/>
        <end position="158"/>
    </location>
</feature>
<reference evidence="3" key="1">
    <citation type="journal article" date="2017" name="Nat. Ecol. Evol.">
        <title>Genome expansion and lineage-specific genetic innovations in the forest pathogenic fungi Armillaria.</title>
        <authorList>
            <person name="Sipos G."/>
            <person name="Prasanna A.N."/>
            <person name="Walter M.C."/>
            <person name="O'Connor E."/>
            <person name="Balint B."/>
            <person name="Krizsan K."/>
            <person name="Kiss B."/>
            <person name="Hess J."/>
            <person name="Varga T."/>
            <person name="Slot J."/>
            <person name="Riley R."/>
            <person name="Boka B."/>
            <person name="Rigling D."/>
            <person name="Barry K."/>
            <person name="Lee J."/>
            <person name="Mihaltcheva S."/>
            <person name="LaButti K."/>
            <person name="Lipzen A."/>
            <person name="Waldron R."/>
            <person name="Moloney N.M."/>
            <person name="Sperisen C."/>
            <person name="Kredics L."/>
            <person name="Vagvoelgyi C."/>
            <person name="Patrignani A."/>
            <person name="Fitzpatrick D."/>
            <person name="Nagy I."/>
            <person name="Doyle S."/>
            <person name="Anderson J.B."/>
            <person name="Grigoriev I.V."/>
            <person name="Gueldener U."/>
            <person name="Muensterkoetter M."/>
            <person name="Nagy L.G."/>
        </authorList>
    </citation>
    <scope>NUCLEOTIDE SEQUENCE [LARGE SCALE GENOMIC DNA]</scope>
    <source>
        <strain evidence="3">Ar21-2</strain>
    </source>
</reference>
<organism evidence="2 3">
    <name type="scientific">Armillaria gallica</name>
    <name type="common">Bulbous honey fungus</name>
    <name type="synonym">Armillaria bulbosa</name>
    <dbReference type="NCBI Taxonomy" id="47427"/>
    <lineage>
        <taxon>Eukaryota</taxon>
        <taxon>Fungi</taxon>
        <taxon>Dikarya</taxon>
        <taxon>Basidiomycota</taxon>
        <taxon>Agaricomycotina</taxon>
        <taxon>Agaricomycetes</taxon>
        <taxon>Agaricomycetidae</taxon>
        <taxon>Agaricales</taxon>
        <taxon>Marasmiineae</taxon>
        <taxon>Physalacriaceae</taxon>
        <taxon>Armillaria</taxon>
    </lineage>
</organism>
<gene>
    <name evidence="2" type="ORF">ARMGADRAFT_63012</name>
</gene>
<proteinExistence type="predicted"/>
<name>A0A2H3DV51_ARMGA</name>
<evidence type="ECO:0000313" key="3">
    <source>
        <dbReference type="Proteomes" id="UP000217790"/>
    </source>
</evidence>
<evidence type="ECO:0000256" key="1">
    <source>
        <dbReference type="SAM" id="MobiDB-lite"/>
    </source>
</evidence>
<evidence type="ECO:0000313" key="2">
    <source>
        <dbReference type="EMBL" id="PBK94698.1"/>
    </source>
</evidence>
<keyword evidence="3" id="KW-1185">Reference proteome</keyword>
<dbReference type="Proteomes" id="UP000217790">
    <property type="component" value="Unassembled WGS sequence"/>
</dbReference>
<sequence>MMRYGILWHSISRRVEMFQQQCERGCDFSRGTVPKDGIVCGIFICQLTGKELVAVLTDRIVSALSVSKRMSGHHSLCIIRHATAHCFGSIGYERFTPVACLFSNHSSEVAQSVANPNSVGPSERLCFEIRFPSVSWEGQSNRDSPSALKPPVRRRTIA</sequence>
<protein>
    <submittedName>
        <fullName evidence="2">Uncharacterized protein</fullName>
    </submittedName>
</protein>
<accession>A0A2H3DV51</accession>